<name>A0A0E9SR35_ANGAN</name>
<sequence>MCQGIREFVCMQYGGGGGGGAKCITANNIISITRCII</sequence>
<protein>
    <submittedName>
        <fullName evidence="1">Uncharacterized protein</fullName>
    </submittedName>
</protein>
<evidence type="ECO:0000313" key="1">
    <source>
        <dbReference type="EMBL" id="JAH43746.1"/>
    </source>
</evidence>
<reference evidence="1" key="2">
    <citation type="journal article" date="2015" name="Fish Shellfish Immunol.">
        <title>Early steps in the European eel (Anguilla anguilla)-Vibrio vulnificus interaction in the gills: Role of the RtxA13 toxin.</title>
        <authorList>
            <person name="Callol A."/>
            <person name="Pajuelo D."/>
            <person name="Ebbesson L."/>
            <person name="Teles M."/>
            <person name="MacKenzie S."/>
            <person name="Amaro C."/>
        </authorList>
    </citation>
    <scope>NUCLEOTIDE SEQUENCE</scope>
</reference>
<proteinExistence type="predicted"/>
<accession>A0A0E9SR35</accession>
<organism evidence="1">
    <name type="scientific">Anguilla anguilla</name>
    <name type="common">European freshwater eel</name>
    <name type="synonym">Muraena anguilla</name>
    <dbReference type="NCBI Taxonomy" id="7936"/>
    <lineage>
        <taxon>Eukaryota</taxon>
        <taxon>Metazoa</taxon>
        <taxon>Chordata</taxon>
        <taxon>Craniata</taxon>
        <taxon>Vertebrata</taxon>
        <taxon>Euteleostomi</taxon>
        <taxon>Actinopterygii</taxon>
        <taxon>Neopterygii</taxon>
        <taxon>Teleostei</taxon>
        <taxon>Anguilliformes</taxon>
        <taxon>Anguillidae</taxon>
        <taxon>Anguilla</taxon>
    </lineage>
</organism>
<dbReference type="AlphaFoldDB" id="A0A0E9SR35"/>
<reference evidence="1" key="1">
    <citation type="submission" date="2014-11" db="EMBL/GenBank/DDBJ databases">
        <authorList>
            <person name="Amaro Gonzalez C."/>
        </authorList>
    </citation>
    <scope>NUCLEOTIDE SEQUENCE</scope>
</reference>
<dbReference type="EMBL" id="GBXM01064831">
    <property type="protein sequence ID" value="JAH43746.1"/>
    <property type="molecule type" value="Transcribed_RNA"/>
</dbReference>